<name>A0A9E7JV64_9LILI</name>
<keyword evidence="1" id="KW-0812">Transmembrane</keyword>
<evidence type="ECO:0000313" key="3">
    <source>
        <dbReference type="Proteomes" id="UP001055439"/>
    </source>
</evidence>
<dbReference type="EMBL" id="CP097505">
    <property type="protein sequence ID" value="URD93616.1"/>
    <property type="molecule type" value="Genomic_DNA"/>
</dbReference>
<gene>
    <name evidence="2" type="ORF">MUK42_01481</name>
</gene>
<dbReference type="AlphaFoldDB" id="A0A9E7JV64"/>
<proteinExistence type="predicted"/>
<reference evidence="2" key="1">
    <citation type="submission" date="2022-05" db="EMBL/GenBank/DDBJ databases">
        <title>The Musa troglodytarum L. genome provides insights into the mechanism of non-climacteric behaviour and enrichment of carotenoids.</title>
        <authorList>
            <person name="Wang J."/>
        </authorList>
    </citation>
    <scope>NUCLEOTIDE SEQUENCE</scope>
    <source>
        <tissue evidence="2">Leaf</tissue>
    </source>
</reference>
<dbReference type="Proteomes" id="UP001055439">
    <property type="component" value="Chromosome 3"/>
</dbReference>
<keyword evidence="1" id="KW-0472">Membrane</keyword>
<keyword evidence="3" id="KW-1185">Reference proteome</keyword>
<protein>
    <submittedName>
        <fullName evidence="2">Uncharacterized protein</fullName>
    </submittedName>
</protein>
<evidence type="ECO:0000313" key="2">
    <source>
        <dbReference type="EMBL" id="URD93616.1"/>
    </source>
</evidence>
<sequence length="86" mass="9774">MGRGRFKAKPTGRRNFSTPEEMGFALTFLAFLLRSWGFLILFCRFLYAVWVVLRLMQHGPTVLLAPQLVLAPSKRPQSSCNIITDS</sequence>
<feature type="transmembrane region" description="Helical" evidence="1">
    <location>
        <begin position="21"/>
        <end position="47"/>
    </location>
</feature>
<accession>A0A9E7JV64</accession>
<evidence type="ECO:0000256" key="1">
    <source>
        <dbReference type="SAM" id="Phobius"/>
    </source>
</evidence>
<keyword evidence="1" id="KW-1133">Transmembrane helix</keyword>
<organism evidence="2 3">
    <name type="scientific">Musa troglodytarum</name>
    <name type="common">fe'i banana</name>
    <dbReference type="NCBI Taxonomy" id="320322"/>
    <lineage>
        <taxon>Eukaryota</taxon>
        <taxon>Viridiplantae</taxon>
        <taxon>Streptophyta</taxon>
        <taxon>Embryophyta</taxon>
        <taxon>Tracheophyta</taxon>
        <taxon>Spermatophyta</taxon>
        <taxon>Magnoliopsida</taxon>
        <taxon>Liliopsida</taxon>
        <taxon>Zingiberales</taxon>
        <taxon>Musaceae</taxon>
        <taxon>Musa</taxon>
    </lineage>
</organism>